<keyword evidence="2" id="KW-0812">Transmembrane</keyword>
<protein>
    <submittedName>
        <fullName evidence="3">Uncharacterized protein</fullName>
    </submittedName>
</protein>
<name>M3BPY3_SPHMS</name>
<gene>
    <name evidence="3" type="ORF">SEPMUDRAFT_152470</name>
</gene>
<feature type="compositionally biased region" description="Low complexity" evidence="1">
    <location>
        <begin position="108"/>
        <end position="117"/>
    </location>
</feature>
<dbReference type="AlphaFoldDB" id="M3BPY3"/>
<sequence length="192" mass="21291">MSTQTRKQYKYSYGRAHILLLLLLLLLSSSRHCRFAFETLSRPEEHRSHTSLTRSTRPSYSNKMRLISSLALVVYATGVYASVMDNRLAQRDPKKHDKELGDGGDDGSNGNNNGNGNTPSTPPECTCDNDTCIVGTINLGGYVIVNYSCKNKFGTTGCLDTNLCDCCQWDKFEDTCKTMYAKNGTALCTYVP</sequence>
<keyword evidence="2" id="KW-1133">Transmembrane helix</keyword>
<dbReference type="RefSeq" id="XP_016756344.1">
    <property type="nucleotide sequence ID" value="XM_016907465.1"/>
</dbReference>
<dbReference type="GeneID" id="27904602"/>
<accession>M3BPY3</accession>
<dbReference type="Proteomes" id="UP000016931">
    <property type="component" value="Unassembled WGS sequence"/>
</dbReference>
<organism evidence="3 4">
    <name type="scientific">Sphaerulina musiva (strain SO2202)</name>
    <name type="common">Poplar stem canker fungus</name>
    <name type="synonym">Septoria musiva</name>
    <dbReference type="NCBI Taxonomy" id="692275"/>
    <lineage>
        <taxon>Eukaryota</taxon>
        <taxon>Fungi</taxon>
        <taxon>Dikarya</taxon>
        <taxon>Ascomycota</taxon>
        <taxon>Pezizomycotina</taxon>
        <taxon>Dothideomycetes</taxon>
        <taxon>Dothideomycetidae</taxon>
        <taxon>Mycosphaerellales</taxon>
        <taxon>Mycosphaerellaceae</taxon>
        <taxon>Sphaerulina</taxon>
    </lineage>
</organism>
<feature type="compositionally biased region" description="Basic and acidic residues" evidence="1">
    <location>
        <begin position="91"/>
        <end position="101"/>
    </location>
</feature>
<evidence type="ECO:0000313" key="3">
    <source>
        <dbReference type="EMBL" id="EMF08223.1"/>
    </source>
</evidence>
<feature type="region of interest" description="Disordered" evidence="1">
    <location>
        <begin position="91"/>
        <end position="121"/>
    </location>
</feature>
<evidence type="ECO:0000256" key="2">
    <source>
        <dbReference type="SAM" id="Phobius"/>
    </source>
</evidence>
<dbReference type="EMBL" id="KB456272">
    <property type="protein sequence ID" value="EMF08223.1"/>
    <property type="molecule type" value="Genomic_DNA"/>
</dbReference>
<keyword evidence="4" id="KW-1185">Reference proteome</keyword>
<reference evidence="3 4" key="1">
    <citation type="journal article" date="2012" name="PLoS Pathog.">
        <title>Diverse lifestyles and strategies of plant pathogenesis encoded in the genomes of eighteen Dothideomycetes fungi.</title>
        <authorList>
            <person name="Ohm R.A."/>
            <person name="Feau N."/>
            <person name="Henrissat B."/>
            <person name="Schoch C.L."/>
            <person name="Horwitz B.A."/>
            <person name="Barry K.W."/>
            <person name="Condon B.J."/>
            <person name="Copeland A.C."/>
            <person name="Dhillon B."/>
            <person name="Glaser F."/>
            <person name="Hesse C.N."/>
            <person name="Kosti I."/>
            <person name="LaButti K."/>
            <person name="Lindquist E.A."/>
            <person name="Lucas S."/>
            <person name="Salamov A.A."/>
            <person name="Bradshaw R.E."/>
            <person name="Ciuffetti L."/>
            <person name="Hamelin R.C."/>
            <person name="Kema G.H.J."/>
            <person name="Lawrence C."/>
            <person name="Scott J.A."/>
            <person name="Spatafora J.W."/>
            <person name="Turgeon B.G."/>
            <person name="de Wit P.J.G.M."/>
            <person name="Zhong S."/>
            <person name="Goodwin S.B."/>
            <person name="Grigoriev I.V."/>
        </authorList>
    </citation>
    <scope>NUCLEOTIDE SEQUENCE [LARGE SCALE GENOMIC DNA]</scope>
    <source>
        <strain evidence="3 4">SO2202</strain>
    </source>
</reference>
<proteinExistence type="predicted"/>
<dbReference type="HOGENOM" id="CLU_1415990_0_0_1"/>
<keyword evidence="2" id="KW-0472">Membrane</keyword>
<evidence type="ECO:0000313" key="4">
    <source>
        <dbReference type="Proteomes" id="UP000016931"/>
    </source>
</evidence>
<evidence type="ECO:0000256" key="1">
    <source>
        <dbReference type="SAM" id="MobiDB-lite"/>
    </source>
</evidence>
<feature type="transmembrane region" description="Helical" evidence="2">
    <location>
        <begin position="66"/>
        <end position="84"/>
    </location>
</feature>